<name>A0A7V7PLF3_9HYPH</name>
<feature type="compositionally biased region" description="Basic and acidic residues" evidence="1">
    <location>
        <begin position="98"/>
        <end position="109"/>
    </location>
</feature>
<feature type="region of interest" description="Disordered" evidence="1">
    <location>
        <begin position="60"/>
        <end position="109"/>
    </location>
</feature>
<dbReference type="GO" id="GO:0016301">
    <property type="term" value="F:kinase activity"/>
    <property type="evidence" value="ECO:0007669"/>
    <property type="project" value="InterPro"/>
</dbReference>
<dbReference type="InterPro" id="IPR016064">
    <property type="entry name" value="NAD/diacylglycerol_kinase_sf"/>
</dbReference>
<evidence type="ECO:0000259" key="2">
    <source>
        <dbReference type="Pfam" id="PF00781"/>
    </source>
</evidence>
<keyword evidence="4" id="KW-1185">Reference proteome</keyword>
<feature type="compositionally biased region" description="Basic residues" evidence="1">
    <location>
        <begin position="7"/>
        <end position="29"/>
    </location>
</feature>
<feature type="compositionally biased region" description="Basic and acidic residues" evidence="1">
    <location>
        <begin position="68"/>
        <end position="77"/>
    </location>
</feature>
<dbReference type="Gene3D" id="3.40.50.10330">
    <property type="entry name" value="Probable inorganic polyphosphate/atp-NAD kinase, domain 1"/>
    <property type="match status" value="1"/>
</dbReference>
<evidence type="ECO:0000256" key="1">
    <source>
        <dbReference type="SAM" id="MobiDB-lite"/>
    </source>
</evidence>
<dbReference type="Proteomes" id="UP000432089">
    <property type="component" value="Unassembled WGS sequence"/>
</dbReference>
<gene>
    <name evidence="3" type="ORF">F6X38_18885</name>
</gene>
<feature type="domain" description="DAGKc" evidence="2">
    <location>
        <begin position="159"/>
        <end position="230"/>
    </location>
</feature>
<dbReference type="EMBL" id="VZDO01000018">
    <property type="protein sequence ID" value="KAB0677190.1"/>
    <property type="molecule type" value="Genomic_DNA"/>
</dbReference>
<reference evidence="3 4" key="1">
    <citation type="submission" date="2019-09" db="EMBL/GenBank/DDBJ databases">
        <title>YIM 132180 draft genome.</title>
        <authorList>
            <person name="Zhang K."/>
        </authorList>
    </citation>
    <scope>NUCLEOTIDE SEQUENCE [LARGE SCALE GENOMIC DNA]</scope>
    <source>
        <strain evidence="3 4">YIM 132180</strain>
    </source>
</reference>
<dbReference type="SUPFAM" id="SSF111331">
    <property type="entry name" value="NAD kinase/diacylglycerol kinase-like"/>
    <property type="match status" value="1"/>
</dbReference>
<proteinExistence type="predicted"/>
<dbReference type="Pfam" id="PF00781">
    <property type="entry name" value="DAGK_cat"/>
    <property type="match status" value="1"/>
</dbReference>
<dbReference type="AlphaFoldDB" id="A0A7V7PLF3"/>
<evidence type="ECO:0000313" key="4">
    <source>
        <dbReference type="Proteomes" id="UP000432089"/>
    </source>
</evidence>
<sequence length="439" mass="46673">MGLDRRPARRRPAPRPSRPRHRGGGRRLRRAADRGGRVHQGLRHRDAHLAAVRFLVPRHHGAAQPESPDPHRPDARRSPRLGHAPRRGLDGALLPRPPRPDRPGCERHAAGADPLLAAGLSVPVLLGIVRNPRSRRNRDRPAIDAGRLGSDTLLREPRSHAELDAVLAEFAARGVGLLAVDGGDGTVRDVLSAARGSFATLPPMAFLASGKTNILAGTSGNWGTGQSGLERLAGATAAGLPPTLPRRPVSTLEVVSGDRRLTGFVLGAGAYARAIALADHGLADRISFGPARVAAGIGRGIMALAKGEERARWLAGAPMRLALDGGASAEPSRPRLIFLATTLRRFTLGVWPFWDGETRHPLRFLAVDAPPQRLAAALLPALRGRPAPWMREAGYRSGSAARIVLQLRERFVLDGEAYDPGEGGLVSIAAGPAVEFVSP</sequence>
<dbReference type="InterPro" id="IPR001206">
    <property type="entry name" value="Diacylglycerol_kinase_cat_dom"/>
</dbReference>
<protein>
    <recommendedName>
        <fullName evidence="2">DAGKc domain-containing protein</fullName>
    </recommendedName>
</protein>
<dbReference type="InterPro" id="IPR017438">
    <property type="entry name" value="ATP-NAD_kinase_N"/>
</dbReference>
<organism evidence="3 4">
    <name type="scientific">Plantimonas leprariae</name>
    <dbReference type="NCBI Taxonomy" id="2615207"/>
    <lineage>
        <taxon>Bacteria</taxon>
        <taxon>Pseudomonadati</taxon>
        <taxon>Pseudomonadota</taxon>
        <taxon>Alphaproteobacteria</taxon>
        <taxon>Hyphomicrobiales</taxon>
        <taxon>Aurantimonadaceae</taxon>
        <taxon>Plantimonas</taxon>
    </lineage>
</organism>
<evidence type="ECO:0000313" key="3">
    <source>
        <dbReference type="EMBL" id="KAB0677190.1"/>
    </source>
</evidence>
<comment type="caution">
    <text evidence="3">The sequence shown here is derived from an EMBL/GenBank/DDBJ whole genome shotgun (WGS) entry which is preliminary data.</text>
</comment>
<accession>A0A7V7PLF3</accession>
<feature type="region of interest" description="Disordered" evidence="1">
    <location>
        <begin position="1"/>
        <end position="45"/>
    </location>
</feature>